<dbReference type="OrthoDB" id="4748352at2"/>
<dbReference type="RefSeq" id="WP_005631833.1">
    <property type="nucleotide sequence ID" value="NZ_AMRA01000126.1"/>
</dbReference>
<name>K5BA35_MYCHD</name>
<dbReference type="Proteomes" id="UP000006265">
    <property type="component" value="Unassembled WGS sequence"/>
</dbReference>
<accession>K5BA35</accession>
<dbReference type="EMBL" id="AMRA01000126">
    <property type="protein sequence ID" value="EKF21550.1"/>
    <property type="molecule type" value="Genomic_DNA"/>
</dbReference>
<comment type="caution">
    <text evidence="1">The sequence shown here is derived from an EMBL/GenBank/DDBJ whole genome shotgun (WGS) entry which is preliminary data.</text>
</comment>
<proteinExistence type="predicted"/>
<evidence type="ECO:0000313" key="1">
    <source>
        <dbReference type="EMBL" id="EKF21550.1"/>
    </source>
</evidence>
<dbReference type="AlphaFoldDB" id="K5BA35"/>
<sequence>MKKLGFAGAVASGLAAAAIALAAPVTAAPTAGDNALDTIQRLKSEGYTVIVNRIGNAPLDQAKVIAVRPGTTHTWYNGGQVVPSANHHYHYLTEQTNTIYVDVK</sequence>
<gene>
    <name evidence="1" type="ORF">C731_4485</name>
</gene>
<protein>
    <submittedName>
        <fullName evidence="1">Uncharacterized protein</fullName>
    </submittedName>
</protein>
<dbReference type="PATRIC" id="fig|1122247.3.peg.4300"/>
<keyword evidence="2" id="KW-1185">Reference proteome</keyword>
<reference evidence="1 2" key="1">
    <citation type="journal article" date="2012" name="J. Bacteriol.">
        <title>Genome sequence of Mycobacterium hassiacum DSM 44199, a rare source of heat-stable mycobacterial proteins.</title>
        <authorList>
            <person name="Tiago I."/>
            <person name="Maranha A."/>
            <person name="Mendes V."/>
            <person name="Alarico S."/>
            <person name="Moynihan P.J."/>
            <person name="Clarke A.J."/>
            <person name="Macedo-Ribeiro S."/>
            <person name="Pereira P.J."/>
            <person name="Empadinhas N."/>
        </authorList>
    </citation>
    <scope>NUCLEOTIDE SEQUENCE [LARGE SCALE GENOMIC DNA]</scope>
    <source>
        <strain evidence="2">DSM 44199 / CIP 105218 / JCM 12690 / 3849</strain>
    </source>
</reference>
<organism evidence="1 2">
    <name type="scientific">Mycolicibacterium hassiacum (strain DSM 44199 / CIP 105218 / JCM 12690 / 3849)</name>
    <name type="common">Mycobacterium hassiacum</name>
    <dbReference type="NCBI Taxonomy" id="1122247"/>
    <lineage>
        <taxon>Bacteria</taxon>
        <taxon>Bacillati</taxon>
        <taxon>Actinomycetota</taxon>
        <taxon>Actinomycetes</taxon>
        <taxon>Mycobacteriales</taxon>
        <taxon>Mycobacteriaceae</taxon>
        <taxon>Mycolicibacterium</taxon>
    </lineage>
</organism>
<evidence type="ECO:0000313" key="2">
    <source>
        <dbReference type="Proteomes" id="UP000006265"/>
    </source>
</evidence>